<name>A0A645DI46_9ZZZZ</name>
<dbReference type="Gene3D" id="3.30.70.360">
    <property type="match status" value="1"/>
</dbReference>
<dbReference type="PANTHER" id="PTHR32494">
    <property type="entry name" value="ALLANTOATE DEIMINASE-RELATED"/>
    <property type="match status" value="1"/>
</dbReference>
<dbReference type="InterPro" id="IPR011650">
    <property type="entry name" value="Peptidase_M20_dimer"/>
</dbReference>
<dbReference type="NCBIfam" id="TIGR01879">
    <property type="entry name" value="hydantase"/>
    <property type="match status" value="1"/>
</dbReference>
<dbReference type="EC" id="3.5.1.87" evidence="3"/>
<dbReference type="InterPro" id="IPR010158">
    <property type="entry name" value="Amidase_Cbmase"/>
</dbReference>
<dbReference type="GO" id="GO:0016813">
    <property type="term" value="F:hydrolase activity, acting on carbon-nitrogen (but not peptide) bonds, in linear amidines"/>
    <property type="evidence" value="ECO:0007669"/>
    <property type="project" value="InterPro"/>
</dbReference>
<accession>A0A645DI46</accession>
<dbReference type="SUPFAM" id="SSF55031">
    <property type="entry name" value="Bacterial exopeptidase dimerisation domain"/>
    <property type="match status" value="1"/>
</dbReference>
<gene>
    <name evidence="3" type="primary">amaB_7</name>
    <name evidence="3" type="ORF">SDC9_135999</name>
</gene>
<evidence type="ECO:0000256" key="1">
    <source>
        <dbReference type="ARBA" id="ARBA00022801"/>
    </source>
</evidence>
<evidence type="ECO:0000259" key="2">
    <source>
        <dbReference type="Pfam" id="PF07687"/>
    </source>
</evidence>
<reference evidence="3" key="1">
    <citation type="submission" date="2019-08" db="EMBL/GenBank/DDBJ databases">
        <authorList>
            <person name="Kucharzyk K."/>
            <person name="Murdoch R.W."/>
            <person name="Higgins S."/>
            <person name="Loffler F."/>
        </authorList>
    </citation>
    <scope>NUCLEOTIDE SEQUENCE</scope>
</reference>
<evidence type="ECO:0000313" key="3">
    <source>
        <dbReference type="EMBL" id="MPM88895.1"/>
    </source>
</evidence>
<dbReference type="EMBL" id="VSSQ01036417">
    <property type="protein sequence ID" value="MPM88895.1"/>
    <property type="molecule type" value="Genomic_DNA"/>
</dbReference>
<sequence>MVGRYTFDDLNTLKNLSGQSMYNLAKNAGYDPDNMSRYVLNKGEVKAMIELHIEQSPMLHSVSMPIGVVEAIAGLRQIRVEVDGVPNHAGATPMNFRQDALLGAAHMISAVEEAVQTKGTESTVGTVGYMESEPNVSNIIPGKVVFSIDIRDVYQQPMNDVVEEVRKRFDEIAQRYNLTFSMTLLGEQEAVQLSQEVISSIEKSAQALGIPYKKMNSGAVHDAVLLCSVAEVGLIFVPSVDGRSHCPEEYTSYEDIKRGADLLLATLLDLAK</sequence>
<dbReference type="InterPro" id="IPR036264">
    <property type="entry name" value="Bact_exopeptidase_dim_dom"/>
</dbReference>
<proteinExistence type="predicted"/>
<comment type="caution">
    <text evidence="3">The sequence shown here is derived from an EMBL/GenBank/DDBJ whole genome shotgun (WGS) entry which is preliminary data.</text>
</comment>
<dbReference type="SUPFAM" id="SSF53187">
    <property type="entry name" value="Zn-dependent exopeptidases"/>
    <property type="match status" value="1"/>
</dbReference>
<organism evidence="3">
    <name type="scientific">bioreactor metagenome</name>
    <dbReference type="NCBI Taxonomy" id="1076179"/>
    <lineage>
        <taxon>unclassified sequences</taxon>
        <taxon>metagenomes</taxon>
        <taxon>ecological metagenomes</taxon>
    </lineage>
</organism>
<dbReference type="Pfam" id="PF01546">
    <property type="entry name" value="Peptidase_M20"/>
    <property type="match status" value="1"/>
</dbReference>
<dbReference type="AlphaFoldDB" id="A0A645DI46"/>
<dbReference type="PANTHER" id="PTHR32494:SF5">
    <property type="entry name" value="ALLANTOATE AMIDOHYDROLASE"/>
    <property type="match status" value="1"/>
</dbReference>
<dbReference type="Gene3D" id="3.40.630.10">
    <property type="entry name" value="Zn peptidases"/>
    <property type="match status" value="1"/>
</dbReference>
<keyword evidence="1 3" id="KW-0378">Hydrolase</keyword>
<feature type="domain" description="Peptidase M20 dimerisation" evidence="2">
    <location>
        <begin position="74"/>
        <end position="176"/>
    </location>
</feature>
<protein>
    <submittedName>
        <fullName evidence="3">N-carbamoyl-L-amino acid hydrolase</fullName>
        <ecNumber evidence="3">3.5.1.87</ecNumber>
    </submittedName>
</protein>
<dbReference type="InterPro" id="IPR002933">
    <property type="entry name" value="Peptidase_M20"/>
</dbReference>
<dbReference type="Pfam" id="PF07687">
    <property type="entry name" value="M20_dimer"/>
    <property type="match status" value="1"/>
</dbReference>
<dbReference type="GO" id="GO:0050538">
    <property type="term" value="F:N-carbamoyl-L-amino-acid hydrolase activity"/>
    <property type="evidence" value="ECO:0007669"/>
    <property type="project" value="UniProtKB-EC"/>
</dbReference>